<evidence type="ECO:0000313" key="1">
    <source>
        <dbReference type="EMBL" id="RJG51342.1"/>
    </source>
</evidence>
<dbReference type="Proteomes" id="UP000283255">
    <property type="component" value="Unassembled WGS sequence"/>
</dbReference>
<dbReference type="Pfam" id="PF11697">
    <property type="entry name" value="DUF3293"/>
    <property type="match status" value="1"/>
</dbReference>
<accession>A0A418YK31</accession>
<sequence>MLSKLQQNLWQLYQSTVFEWQSSSPDFDDFAIITAHNPRGNVCCAEENMLLHQQFLQELLLGDLRFAPIVGCAPDNSHRELSLAVACDLPYALELARRWQQNAIYWVAQNQLYLYSVLISMPRA</sequence>
<organism evidence="1 2">
    <name type="scientific">Motilimonas pumila</name>
    <dbReference type="NCBI Taxonomy" id="2303987"/>
    <lineage>
        <taxon>Bacteria</taxon>
        <taxon>Pseudomonadati</taxon>
        <taxon>Pseudomonadota</taxon>
        <taxon>Gammaproteobacteria</taxon>
        <taxon>Alteromonadales</taxon>
        <taxon>Alteromonadales genera incertae sedis</taxon>
        <taxon>Motilimonas</taxon>
    </lineage>
</organism>
<comment type="caution">
    <text evidence="1">The sequence shown here is derived from an EMBL/GenBank/DDBJ whole genome shotgun (WGS) entry which is preliminary data.</text>
</comment>
<name>A0A418YK31_9GAMM</name>
<dbReference type="EMBL" id="QZCH01000001">
    <property type="protein sequence ID" value="RJG51342.1"/>
    <property type="molecule type" value="Genomic_DNA"/>
</dbReference>
<proteinExistence type="predicted"/>
<gene>
    <name evidence="1" type="ORF">D1Z90_01000</name>
</gene>
<dbReference type="InterPro" id="IPR021710">
    <property type="entry name" value="DUF3293"/>
</dbReference>
<reference evidence="1 2" key="1">
    <citation type="submission" date="2018-09" db="EMBL/GenBank/DDBJ databases">
        <authorList>
            <person name="Wang F."/>
        </authorList>
    </citation>
    <scope>NUCLEOTIDE SEQUENCE [LARGE SCALE GENOMIC DNA]</scope>
    <source>
        <strain evidence="1 2">PLHSC7-2</strain>
    </source>
</reference>
<dbReference type="AlphaFoldDB" id="A0A418YK31"/>
<evidence type="ECO:0000313" key="2">
    <source>
        <dbReference type="Proteomes" id="UP000283255"/>
    </source>
</evidence>
<protein>
    <submittedName>
        <fullName evidence="1">DUF3293 domain-containing protein</fullName>
    </submittedName>
</protein>
<keyword evidence="2" id="KW-1185">Reference proteome</keyword>
<reference evidence="1 2" key="2">
    <citation type="submission" date="2019-01" db="EMBL/GenBank/DDBJ databases">
        <title>Motilimonas pumilus sp. nov., isolated from the gut of sea cucumber (Apostichopus japonicus).</title>
        <authorList>
            <person name="Wang F.-Q."/>
            <person name="Ren L.-H."/>
            <person name="Lin Y.-W."/>
            <person name="Sun G.-H."/>
            <person name="Du Z.-J."/>
            <person name="Zhao J.-X."/>
            <person name="Liu X.-J."/>
            <person name="Liu L.-J."/>
        </authorList>
    </citation>
    <scope>NUCLEOTIDE SEQUENCE [LARGE SCALE GENOMIC DNA]</scope>
    <source>
        <strain evidence="1 2">PLHSC7-2</strain>
    </source>
</reference>